<evidence type="ECO:0000313" key="13">
    <source>
        <dbReference type="Proteomes" id="UP001165121"/>
    </source>
</evidence>
<dbReference type="Proteomes" id="UP001165121">
    <property type="component" value="Unassembled WGS sequence"/>
</dbReference>
<dbReference type="AlphaFoldDB" id="A0A9W7D199"/>
<feature type="compositionally biased region" description="Polar residues" evidence="10">
    <location>
        <begin position="219"/>
        <end position="231"/>
    </location>
</feature>
<dbReference type="Pfam" id="PF00194">
    <property type="entry name" value="Carb_anhydrase"/>
    <property type="match status" value="2"/>
</dbReference>
<feature type="chain" id="PRO_5041015097" description="Carbonic anhydrase" evidence="9">
    <location>
        <begin position="22"/>
        <end position="238"/>
    </location>
</feature>
<dbReference type="OrthoDB" id="429145at2759"/>
<dbReference type="InterPro" id="IPR018338">
    <property type="entry name" value="Carbonic_anhydrase_a-class_CS"/>
</dbReference>
<evidence type="ECO:0000256" key="6">
    <source>
        <dbReference type="ARBA" id="ARBA00022833"/>
    </source>
</evidence>
<keyword evidence="6 9" id="KW-0862">Zinc</keyword>
<evidence type="ECO:0000256" key="4">
    <source>
        <dbReference type="ARBA" id="ARBA00012925"/>
    </source>
</evidence>
<evidence type="ECO:0000256" key="2">
    <source>
        <dbReference type="ARBA" id="ARBA00002904"/>
    </source>
</evidence>
<dbReference type="SMART" id="SM01057">
    <property type="entry name" value="Carb_anhydrase"/>
    <property type="match status" value="1"/>
</dbReference>
<dbReference type="Gene3D" id="3.10.200.10">
    <property type="entry name" value="Alpha carbonic anhydrase"/>
    <property type="match status" value="1"/>
</dbReference>
<reference evidence="12" key="1">
    <citation type="submission" date="2023-04" db="EMBL/GenBank/DDBJ databases">
        <title>Phytophthora fragariaefolia NBRC 109709.</title>
        <authorList>
            <person name="Ichikawa N."/>
            <person name="Sato H."/>
            <person name="Tonouchi N."/>
        </authorList>
    </citation>
    <scope>NUCLEOTIDE SEQUENCE</scope>
    <source>
        <strain evidence="12">NBRC 109709</strain>
    </source>
</reference>
<dbReference type="PROSITE" id="PS51144">
    <property type="entry name" value="ALPHA_CA_2"/>
    <property type="match status" value="1"/>
</dbReference>
<dbReference type="PANTHER" id="PTHR18952">
    <property type="entry name" value="CARBONIC ANHYDRASE"/>
    <property type="match status" value="1"/>
</dbReference>
<gene>
    <name evidence="12" type="ORF">Pfra01_002208600</name>
</gene>
<evidence type="ECO:0000256" key="1">
    <source>
        <dbReference type="ARBA" id="ARBA00001947"/>
    </source>
</evidence>
<keyword evidence="13" id="KW-1185">Reference proteome</keyword>
<evidence type="ECO:0000256" key="3">
    <source>
        <dbReference type="ARBA" id="ARBA00010718"/>
    </source>
</evidence>
<dbReference type="InterPro" id="IPR001148">
    <property type="entry name" value="CA_dom"/>
</dbReference>
<protein>
    <recommendedName>
        <fullName evidence="4 9">Carbonic anhydrase</fullName>
        <ecNumber evidence="4 9">4.2.1.1</ecNumber>
    </recommendedName>
</protein>
<evidence type="ECO:0000256" key="7">
    <source>
        <dbReference type="ARBA" id="ARBA00023239"/>
    </source>
</evidence>
<evidence type="ECO:0000256" key="5">
    <source>
        <dbReference type="ARBA" id="ARBA00022723"/>
    </source>
</evidence>
<dbReference type="GO" id="GO:0008270">
    <property type="term" value="F:zinc ion binding"/>
    <property type="evidence" value="ECO:0007669"/>
    <property type="project" value="UniProtKB-UniRule"/>
</dbReference>
<dbReference type="PANTHER" id="PTHR18952:SF265">
    <property type="entry name" value="CARBONIC ANHYDRASE"/>
    <property type="match status" value="1"/>
</dbReference>
<evidence type="ECO:0000313" key="12">
    <source>
        <dbReference type="EMBL" id="GMF53418.1"/>
    </source>
</evidence>
<comment type="caution">
    <text evidence="12">The sequence shown here is derived from an EMBL/GenBank/DDBJ whole genome shotgun (WGS) entry which is preliminary data.</text>
</comment>
<dbReference type="InterPro" id="IPR036398">
    <property type="entry name" value="CA_dom_sf"/>
</dbReference>
<evidence type="ECO:0000256" key="10">
    <source>
        <dbReference type="SAM" id="MobiDB-lite"/>
    </source>
</evidence>
<evidence type="ECO:0000259" key="11">
    <source>
        <dbReference type="PROSITE" id="PS51144"/>
    </source>
</evidence>
<dbReference type="InterPro" id="IPR041891">
    <property type="entry name" value="Alpha_CA_prokaryot-like"/>
</dbReference>
<keyword evidence="9" id="KW-0732">Signal</keyword>
<dbReference type="CDD" id="cd03124">
    <property type="entry name" value="alpha_CA_prokaryotic_like"/>
    <property type="match status" value="1"/>
</dbReference>
<comment type="similarity">
    <text evidence="3 9">Belongs to the alpha-carbonic anhydrase family.</text>
</comment>
<dbReference type="SUPFAM" id="SSF51069">
    <property type="entry name" value="Carbonic anhydrase"/>
    <property type="match status" value="1"/>
</dbReference>
<dbReference type="EC" id="4.2.1.1" evidence="4 9"/>
<dbReference type="EMBL" id="BSXT01003276">
    <property type="protein sequence ID" value="GMF53418.1"/>
    <property type="molecule type" value="Genomic_DNA"/>
</dbReference>
<sequence>MFGAVSRVMVLAAALVAAGQADTKTWGYKKSTDEEVGPADWKEAYPACGGSHQSPINIPVRDLSHNDWDCTVKSINFDGREYALAQFHIHSTSEHTLDYYHYDAEIHFVHKDADTGTILVTGVFLAAEPNAEPNPFINSLWEDLVSGDEEFDMEDGGTNYAELLNGLIAKNHLFNYNGSLTTPPCSEVVDWWVLNNPVPISYDQLRQLKSVYQDLPATSEASDNRPTQPLNDRQIKYY</sequence>
<evidence type="ECO:0000256" key="8">
    <source>
        <dbReference type="ARBA" id="ARBA00048348"/>
    </source>
</evidence>
<comment type="function">
    <text evidence="2 9">Reversible hydration of carbon dioxide.</text>
</comment>
<organism evidence="12 13">
    <name type="scientific">Phytophthora fragariaefolia</name>
    <dbReference type="NCBI Taxonomy" id="1490495"/>
    <lineage>
        <taxon>Eukaryota</taxon>
        <taxon>Sar</taxon>
        <taxon>Stramenopiles</taxon>
        <taxon>Oomycota</taxon>
        <taxon>Peronosporomycetes</taxon>
        <taxon>Peronosporales</taxon>
        <taxon>Peronosporaceae</taxon>
        <taxon>Phytophthora</taxon>
    </lineage>
</organism>
<evidence type="ECO:0000256" key="9">
    <source>
        <dbReference type="RuleBase" id="RU367011"/>
    </source>
</evidence>
<comment type="catalytic activity">
    <reaction evidence="8 9">
        <text>hydrogencarbonate + H(+) = CO2 + H2O</text>
        <dbReference type="Rhea" id="RHEA:10748"/>
        <dbReference type="ChEBI" id="CHEBI:15377"/>
        <dbReference type="ChEBI" id="CHEBI:15378"/>
        <dbReference type="ChEBI" id="CHEBI:16526"/>
        <dbReference type="ChEBI" id="CHEBI:17544"/>
        <dbReference type="EC" id="4.2.1.1"/>
    </reaction>
</comment>
<dbReference type="InterPro" id="IPR023561">
    <property type="entry name" value="Carbonic_anhydrase_a-class"/>
</dbReference>
<feature type="region of interest" description="Disordered" evidence="10">
    <location>
        <begin position="217"/>
        <end position="238"/>
    </location>
</feature>
<name>A0A9W7D199_9STRA</name>
<dbReference type="PROSITE" id="PS00162">
    <property type="entry name" value="ALPHA_CA_1"/>
    <property type="match status" value="1"/>
</dbReference>
<feature type="signal peptide" evidence="9">
    <location>
        <begin position="1"/>
        <end position="21"/>
    </location>
</feature>
<keyword evidence="7 9" id="KW-0456">Lyase</keyword>
<keyword evidence="5 9" id="KW-0479">Metal-binding</keyword>
<dbReference type="GO" id="GO:0004089">
    <property type="term" value="F:carbonate dehydratase activity"/>
    <property type="evidence" value="ECO:0007669"/>
    <property type="project" value="UniProtKB-UniRule"/>
</dbReference>
<proteinExistence type="inferred from homology"/>
<comment type="cofactor">
    <cofactor evidence="1 9">
        <name>Zn(2+)</name>
        <dbReference type="ChEBI" id="CHEBI:29105"/>
    </cofactor>
</comment>
<accession>A0A9W7D199</accession>
<feature type="domain" description="Alpha-carbonic anhydrase" evidence="11">
    <location>
        <begin position="24"/>
        <end position="238"/>
    </location>
</feature>